<dbReference type="Proteomes" id="UP000299102">
    <property type="component" value="Unassembled WGS sequence"/>
</dbReference>
<accession>A0A4C1VKI5</accession>
<gene>
    <name evidence="1" type="ORF">EVAR_89273_1</name>
</gene>
<dbReference type="AlphaFoldDB" id="A0A4C1VKI5"/>
<dbReference type="EMBL" id="BGZK01000358">
    <property type="protein sequence ID" value="GBP39051.1"/>
    <property type="molecule type" value="Genomic_DNA"/>
</dbReference>
<organism evidence="1 2">
    <name type="scientific">Eumeta variegata</name>
    <name type="common">Bagworm moth</name>
    <name type="synonym">Eumeta japonica</name>
    <dbReference type="NCBI Taxonomy" id="151549"/>
    <lineage>
        <taxon>Eukaryota</taxon>
        <taxon>Metazoa</taxon>
        <taxon>Ecdysozoa</taxon>
        <taxon>Arthropoda</taxon>
        <taxon>Hexapoda</taxon>
        <taxon>Insecta</taxon>
        <taxon>Pterygota</taxon>
        <taxon>Neoptera</taxon>
        <taxon>Endopterygota</taxon>
        <taxon>Lepidoptera</taxon>
        <taxon>Glossata</taxon>
        <taxon>Ditrysia</taxon>
        <taxon>Tineoidea</taxon>
        <taxon>Psychidae</taxon>
        <taxon>Oiketicinae</taxon>
        <taxon>Eumeta</taxon>
    </lineage>
</organism>
<dbReference type="OrthoDB" id="411871at2759"/>
<protein>
    <submittedName>
        <fullName evidence="1">Uncharacterized protein</fullName>
    </submittedName>
</protein>
<keyword evidence="2" id="KW-1185">Reference proteome</keyword>
<sequence>MNIALNERALTVEMVKSVSSCDQLDEVAAIKVILMLGKDDYACLKSYHIIGLPVLQKTVESILVGHLQLHLMKNASEAVWLHVAARDGGHHL</sequence>
<name>A0A4C1VKI5_EUMVA</name>
<evidence type="ECO:0000313" key="2">
    <source>
        <dbReference type="Proteomes" id="UP000299102"/>
    </source>
</evidence>
<reference evidence="1 2" key="1">
    <citation type="journal article" date="2019" name="Commun. Biol.">
        <title>The bagworm genome reveals a unique fibroin gene that provides high tensile strength.</title>
        <authorList>
            <person name="Kono N."/>
            <person name="Nakamura H."/>
            <person name="Ohtoshi R."/>
            <person name="Tomita M."/>
            <person name="Numata K."/>
            <person name="Arakawa K."/>
        </authorList>
    </citation>
    <scope>NUCLEOTIDE SEQUENCE [LARGE SCALE GENOMIC DNA]</scope>
</reference>
<proteinExistence type="predicted"/>
<evidence type="ECO:0000313" key="1">
    <source>
        <dbReference type="EMBL" id="GBP39051.1"/>
    </source>
</evidence>
<comment type="caution">
    <text evidence="1">The sequence shown here is derived from an EMBL/GenBank/DDBJ whole genome shotgun (WGS) entry which is preliminary data.</text>
</comment>